<evidence type="ECO:0000313" key="3">
    <source>
        <dbReference type="EMBL" id="BBD73285.1"/>
    </source>
</evidence>
<name>A0A348B533_9CREN</name>
<proteinExistence type="predicted"/>
<keyword evidence="3" id="KW-0407">Ion channel</keyword>
<feature type="domain" description="NADP-dependent oxidoreductase" evidence="2">
    <location>
        <begin position="16"/>
        <end position="332"/>
    </location>
</feature>
<organism evidence="3 5">
    <name type="scientific">Sulfodiicoccus acidiphilus</name>
    <dbReference type="NCBI Taxonomy" id="1670455"/>
    <lineage>
        <taxon>Archaea</taxon>
        <taxon>Thermoproteota</taxon>
        <taxon>Thermoprotei</taxon>
        <taxon>Sulfolobales</taxon>
        <taxon>Sulfolobaceae</taxon>
        <taxon>Sulfodiicoccus</taxon>
    </lineage>
</organism>
<reference evidence="5" key="2">
    <citation type="submission" date="2018-04" db="EMBL/GenBank/DDBJ databases">
        <title>Complete genome sequence of Sulfodiicoccus acidiphilus strain HS-1.</title>
        <authorList>
            <person name="Sakai H.D."/>
            <person name="Kurosawa N."/>
        </authorList>
    </citation>
    <scope>NUCLEOTIDE SEQUENCE [LARGE SCALE GENOMIC DNA]</scope>
    <source>
        <strain evidence="5">HS-1</strain>
    </source>
</reference>
<dbReference type="InterPro" id="IPR023210">
    <property type="entry name" value="NADP_OxRdtase_dom"/>
</dbReference>
<reference evidence="4" key="1">
    <citation type="journal article" date="2014" name="Int. J. Syst. Evol. Microbiol.">
        <title>Complete genome sequence of Corynebacterium casei LMG S-19264T (=DSM 44701T), isolated from a smear-ripened cheese.</title>
        <authorList>
            <consortium name="US DOE Joint Genome Institute (JGI-PGF)"/>
            <person name="Walter F."/>
            <person name="Albersmeier A."/>
            <person name="Kalinowski J."/>
            <person name="Ruckert C."/>
        </authorList>
    </citation>
    <scope>NUCLEOTIDE SEQUENCE</scope>
    <source>
        <strain evidence="4">JCM 31740</strain>
    </source>
</reference>
<dbReference type="PANTHER" id="PTHR43364:SF4">
    <property type="entry name" value="NAD(P)-LINKED OXIDOREDUCTASE SUPERFAMILY PROTEIN"/>
    <property type="match status" value="1"/>
</dbReference>
<sequence>MNYSNFGESGLKVSTLCLGLWHLPPSKEVDQFGVPKVDEELSIKIIRRAVDLGVNFIDTANVYHGVMQGPDWRHTGNAERILGKALQGMDRESLVISTKVRGRVADHPNGEGLSRKHLMWQVRESLKRMGLNYIDVYLMHRPDPSTPIEETLETMADLVRQGLVHYVGESYFSPEDVPYMVEVSRDLRLPFLVMQEPYNLLEREAEVDKFPLARAYGLGVMAYIPLAQGVLTGKYANGVPEGSRATYVPEISSRYLTRETLDALKEFHSIAQEVGVKDAQLALAWILKRAQQVGVTVVPIIGSTSLAQLEEDVEAVDVKLSDDVMKRLDEVSRKARVNWTVKYDRVKRRGH</sequence>
<accession>A0A348B533</accession>
<dbReference type="EMBL" id="BMQS01000003">
    <property type="protein sequence ID" value="GGT89362.1"/>
    <property type="molecule type" value="Genomic_DNA"/>
</dbReference>
<gene>
    <name evidence="4" type="ORF">GCM10007116_04010</name>
    <name evidence="3" type="ORF">HS1genome_1674</name>
</gene>
<dbReference type="PANTHER" id="PTHR43364">
    <property type="entry name" value="NADH-SPECIFIC METHYLGLYOXAL REDUCTASE-RELATED"/>
    <property type="match status" value="1"/>
</dbReference>
<dbReference type="Proteomes" id="UP000616143">
    <property type="component" value="Unassembled WGS sequence"/>
</dbReference>
<dbReference type="Gene3D" id="3.20.20.100">
    <property type="entry name" value="NADP-dependent oxidoreductase domain"/>
    <property type="match status" value="1"/>
</dbReference>
<dbReference type="SUPFAM" id="SSF51430">
    <property type="entry name" value="NAD(P)-linked oxidoreductase"/>
    <property type="match status" value="1"/>
</dbReference>
<keyword evidence="5" id="KW-1185">Reference proteome</keyword>
<dbReference type="Pfam" id="PF00248">
    <property type="entry name" value="Aldo_ket_red"/>
    <property type="match status" value="1"/>
</dbReference>
<evidence type="ECO:0000256" key="1">
    <source>
        <dbReference type="ARBA" id="ARBA00023002"/>
    </source>
</evidence>
<dbReference type="KEGG" id="sacd:HS1genome_1674"/>
<dbReference type="OrthoDB" id="7236at2157"/>
<dbReference type="AlphaFoldDB" id="A0A348B533"/>
<evidence type="ECO:0000313" key="4">
    <source>
        <dbReference type="EMBL" id="GGT89362.1"/>
    </source>
</evidence>
<dbReference type="GO" id="GO:0034220">
    <property type="term" value="P:monoatomic ion transmembrane transport"/>
    <property type="evidence" value="ECO:0007669"/>
    <property type="project" value="UniProtKB-KW"/>
</dbReference>
<keyword evidence="3" id="KW-0813">Transport</keyword>
<keyword evidence="3" id="KW-0406">Ion transport</keyword>
<protein>
    <submittedName>
        <fullName evidence="3">Voltage-gated potassium channel</fullName>
    </submittedName>
</protein>
<dbReference type="EMBL" id="AP018553">
    <property type="protein sequence ID" value="BBD73285.1"/>
    <property type="molecule type" value="Genomic_DNA"/>
</dbReference>
<dbReference type="Proteomes" id="UP000276741">
    <property type="component" value="Chromosome"/>
</dbReference>
<evidence type="ECO:0000259" key="2">
    <source>
        <dbReference type="Pfam" id="PF00248"/>
    </source>
</evidence>
<reference evidence="4" key="4">
    <citation type="submission" date="2020-09" db="EMBL/GenBank/DDBJ databases">
        <authorList>
            <person name="Sun Q."/>
            <person name="Ohkuma M."/>
        </authorList>
    </citation>
    <scope>NUCLEOTIDE SEQUENCE</scope>
    <source>
        <strain evidence="4">JCM 31740</strain>
    </source>
</reference>
<reference evidence="3" key="3">
    <citation type="journal article" date="2019" name="BMC Res. Notes">
        <title>Complete genome sequence of the Sulfodiicoccus acidiphilus strain HS-1T, the first crenarchaeon that lacks polB3, isolated from an acidic hot spring in Ohwaku-dani, Hakone, Japan.</title>
        <authorList>
            <person name="Sakai H.D."/>
            <person name="Kurosawa N."/>
        </authorList>
    </citation>
    <scope>NUCLEOTIDE SEQUENCE</scope>
    <source>
        <strain evidence="3">HS-1</strain>
    </source>
</reference>
<dbReference type="InterPro" id="IPR050523">
    <property type="entry name" value="AKR_Detox_Biosynth"/>
</dbReference>
<dbReference type="RefSeq" id="WP_126450406.1">
    <property type="nucleotide sequence ID" value="NZ_AP018553.1"/>
</dbReference>
<keyword evidence="1" id="KW-0560">Oxidoreductase</keyword>
<dbReference type="GeneID" id="38667164"/>
<dbReference type="InterPro" id="IPR036812">
    <property type="entry name" value="NAD(P)_OxRdtase_dom_sf"/>
</dbReference>
<evidence type="ECO:0000313" key="5">
    <source>
        <dbReference type="Proteomes" id="UP000276741"/>
    </source>
</evidence>
<dbReference type="GO" id="GO:0016491">
    <property type="term" value="F:oxidoreductase activity"/>
    <property type="evidence" value="ECO:0007669"/>
    <property type="project" value="UniProtKB-KW"/>
</dbReference>